<evidence type="ECO:0000256" key="1">
    <source>
        <dbReference type="SAM" id="MobiDB-lite"/>
    </source>
</evidence>
<name>A0AAV7MC02_PLEWA</name>
<gene>
    <name evidence="2" type="ORF">NDU88_005401</name>
</gene>
<dbReference type="EMBL" id="JANPWB010000014">
    <property type="protein sequence ID" value="KAJ1100315.1"/>
    <property type="molecule type" value="Genomic_DNA"/>
</dbReference>
<feature type="compositionally biased region" description="Basic residues" evidence="1">
    <location>
        <begin position="24"/>
        <end position="34"/>
    </location>
</feature>
<protein>
    <submittedName>
        <fullName evidence="2">Uncharacterized protein</fullName>
    </submittedName>
</protein>
<feature type="compositionally biased region" description="Polar residues" evidence="1">
    <location>
        <begin position="157"/>
        <end position="166"/>
    </location>
</feature>
<proteinExistence type="predicted"/>
<accession>A0AAV7MC02</accession>
<dbReference type="Proteomes" id="UP001066276">
    <property type="component" value="Chromosome 10"/>
</dbReference>
<organism evidence="2 3">
    <name type="scientific">Pleurodeles waltl</name>
    <name type="common">Iberian ribbed newt</name>
    <dbReference type="NCBI Taxonomy" id="8319"/>
    <lineage>
        <taxon>Eukaryota</taxon>
        <taxon>Metazoa</taxon>
        <taxon>Chordata</taxon>
        <taxon>Craniata</taxon>
        <taxon>Vertebrata</taxon>
        <taxon>Euteleostomi</taxon>
        <taxon>Amphibia</taxon>
        <taxon>Batrachia</taxon>
        <taxon>Caudata</taxon>
        <taxon>Salamandroidea</taxon>
        <taxon>Salamandridae</taxon>
        <taxon>Pleurodelinae</taxon>
        <taxon>Pleurodeles</taxon>
    </lineage>
</organism>
<sequence length="194" mass="21638">MNRGCQRKTETALKNIIMALTRTAQKRKKRKKSPQRLTDISTPSIKTGAHPPKVLIETINKEITLVDDHLTLENNIVKDCVHGYLSHVKDGSVNDGNINDPFYLCLSFDPVNEYLIVDENSVDDYTMITVNDCIFDDSNVNDSTINDDTGDKHPANKNYTDSAGSHSATPAVDTCFHNVINNMVTTLNLPKTFL</sequence>
<evidence type="ECO:0000313" key="2">
    <source>
        <dbReference type="EMBL" id="KAJ1100315.1"/>
    </source>
</evidence>
<dbReference type="AlphaFoldDB" id="A0AAV7MC02"/>
<keyword evidence="3" id="KW-1185">Reference proteome</keyword>
<comment type="caution">
    <text evidence="2">The sequence shown here is derived from an EMBL/GenBank/DDBJ whole genome shotgun (WGS) entry which is preliminary data.</text>
</comment>
<feature type="region of interest" description="Disordered" evidence="1">
    <location>
        <begin position="23"/>
        <end position="44"/>
    </location>
</feature>
<evidence type="ECO:0000313" key="3">
    <source>
        <dbReference type="Proteomes" id="UP001066276"/>
    </source>
</evidence>
<reference evidence="2" key="1">
    <citation type="journal article" date="2022" name="bioRxiv">
        <title>Sequencing and chromosome-scale assembly of the giantPleurodeles waltlgenome.</title>
        <authorList>
            <person name="Brown T."/>
            <person name="Elewa A."/>
            <person name="Iarovenko S."/>
            <person name="Subramanian E."/>
            <person name="Araus A.J."/>
            <person name="Petzold A."/>
            <person name="Susuki M."/>
            <person name="Suzuki K.-i.T."/>
            <person name="Hayashi T."/>
            <person name="Toyoda A."/>
            <person name="Oliveira C."/>
            <person name="Osipova E."/>
            <person name="Leigh N.D."/>
            <person name="Simon A."/>
            <person name="Yun M.H."/>
        </authorList>
    </citation>
    <scope>NUCLEOTIDE SEQUENCE</scope>
    <source>
        <strain evidence="2">20211129_DDA</strain>
        <tissue evidence="2">Liver</tissue>
    </source>
</reference>
<feature type="region of interest" description="Disordered" evidence="1">
    <location>
        <begin position="145"/>
        <end position="166"/>
    </location>
</feature>
<feature type="compositionally biased region" description="Polar residues" evidence="1">
    <location>
        <begin position="35"/>
        <end position="44"/>
    </location>
</feature>